<keyword evidence="9" id="KW-1185">Reference proteome</keyword>
<evidence type="ECO:0000256" key="5">
    <source>
        <dbReference type="ARBA" id="ARBA00023273"/>
    </source>
</evidence>
<dbReference type="Pfam" id="PF06565">
    <property type="entry name" value="DM10_dom"/>
    <property type="match status" value="3"/>
</dbReference>
<organism evidence="8 9">
    <name type="scientific">Nasonia vitripennis</name>
    <name type="common">Parasitic wasp</name>
    <dbReference type="NCBI Taxonomy" id="7425"/>
    <lineage>
        <taxon>Eukaryota</taxon>
        <taxon>Metazoa</taxon>
        <taxon>Ecdysozoa</taxon>
        <taxon>Arthropoda</taxon>
        <taxon>Hexapoda</taxon>
        <taxon>Insecta</taxon>
        <taxon>Pterygota</taxon>
        <taxon>Neoptera</taxon>
        <taxon>Endopterygota</taxon>
        <taxon>Hymenoptera</taxon>
        <taxon>Apocrita</taxon>
        <taxon>Proctotrupomorpha</taxon>
        <taxon>Chalcidoidea</taxon>
        <taxon>Pteromalidae</taxon>
        <taxon>Pteromalinae</taxon>
        <taxon>Nasonia</taxon>
    </lineage>
</organism>
<dbReference type="GO" id="GO:0072686">
    <property type="term" value="C:mitotic spindle"/>
    <property type="evidence" value="ECO:0007669"/>
    <property type="project" value="TreeGrafter"/>
</dbReference>
<dbReference type="FunFam" id="2.30.29.170:FF:000004">
    <property type="entry name" value="EF-hand domain containing 2"/>
    <property type="match status" value="1"/>
</dbReference>
<dbReference type="RefSeq" id="XP_008208756.1">
    <property type="nucleotide sequence ID" value="XM_008210534.4"/>
</dbReference>
<dbReference type="SMR" id="A0A7M7LR58"/>
<dbReference type="OrthoDB" id="10255210at2759"/>
<name>A0A7M7LR58_NASVI</name>
<keyword evidence="4" id="KW-0206">Cytoskeleton</keyword>
<evidence type="ECO:0000256" key="1">
    <source>
        <dbReference type="ARBA" id="ARBA00004430"/>
    </source>
</evidence>
<feature type="domain" description="DM10" evidence="7">
    <location>
        <begin position="399"/>
        <end position="499"/>
    </location>
</feature>
<keyword evidence="5" id="KW-0966">Cell projection</keyword>
<evidence type="ECO:0000256" key="6">
    <source>
        <dbReference type="SAM" id="MobiDB-lite"/>
    </source>
</evidence>
<protein>
    <recommendedName>
        <fullName evidence="7">DM10 domain-containing protein</fullName>
    </recommendedName>
</protein>
<dbReference type="EnsemblMetazoa" id="XM_008210534">
    <property type="protein sequence ID" value="XP_008208756"/>
    <property type="gene ID" value="LOC100118000"/>
</dbReference>
<feature type="region of interest" description="Disordered" evidence="6">
    <location>
        <begin position="361"/>
        <end position="386"/>
    </location>
</feature>
<evidence type="ECO:0000313" key="8">
    <source>
        <dbReference type="EnsemblMetazoa" id="XP_008208756"/>
    </source>
</evidence>
<sequence>MESLPLLPGFSFSGSESMSKDNKLKQKLKFMNGFRVIHDGHDPNDFSSSTKHDVEFDPSLTYGRRKPFNHYEHQRFVPHYALFSRKCLSFDAYSRQGIFGSPAEQWRVRRVKIVYYLEDDTMTVTEPKLENAGFKQGKLIRRDKVPKWQDPEGRCYHWKDFNVGMNITIYGVVYRIYDCDAFTREFLMSQGIDVSDPEDVPPDPYLQNRFLQEQQSALNSTKDISRSLADGRRYRFLEYDGMILSFDASWNDDIFKLRYFLADDTIAVCEVRRPNDGKDSERGCLLLKRTKVPKNWKVLPTNYPSAYLEKSDEEIREFYSPCDLKVGETVFIFGRKFLLHGCDPFTRRYYSSMLRFNQPPRIPLPNESTPSDYAPKPSTAKLDPDEEPKKDLIRRLYNFPKKLRYSLCLDAVRREDEGRQFVLEYSLADGTIRICEFALRNSGRKGGCFLGWIRVPKPGTEEYYTPEDFAIGSRLNVFGHWFIVTGTEPFVYKYMRANPQKFNEELRRGVREYLKEKGWIDAEEGQVTCEKVDVEQKKEEEHVCGVEKAKEITGAKDCL</sequence>
<dbReference type="GO" id="GO:0000281">
    <property type="term" value="P:mitotic cytokinesis"/>
    <property type="evidence" value="ECO:0007669"/>
    <property type="project" value="TreeGrafter"/>
</dbReference>
<keyword evidence="2" id="KW-0963">Cytoplasm</keyword>
<dbReference type="KEGG" id="nvi:100118000"/>
<dbReference type="Proteomes" id="UP000002358">
    <property type="component" value="Chromosome 4"/>
</dbReference>
<dbReference type="GeneID" id="100118000"/>
<accession>A0A7M7LR58</accession>
<dbReference type="PANTHER" id="PTHR12086:SF9">
    <property type="entry name" value="EF-HAND DOMAIN-CONTAINING PROTEIN 1"/>
    <property type="match status" value="1"/>
</dbReference>
<dbReference type="GO" id="GO:0007052">
    <property type="term" value="P:mitotic spindle organization"/>
    <property type="evidence" value="ECO:0007669"/>
    <property type="project" value="TreeGrafter"/>
</dbReference>
<dbReference type="PROSITE" id="PS51336">
    <property type="entry name" value="DM10"/>
    <property type="match status" value="3"/>
</dbReference>
<proteinExistence type="predicted"/>
<feature type="domain" description="DM10" evidence="7">
    <location>
        <begin position="84"/>
        <end position="191"/>
    </location>
</feature>
<keyword evidence="3" id="KW-0677">Repeat</keyword>
<comment type="subcellular location">
    <subcellularLocation>
        <location evidence="1">Cytoplasm</location>
        <location evidence="1">Cytoskeleton</location>
        <location evidence="1">Cilium axoneme</location>
    </subcellularLocation>
</comment>
<feature type="domain" description="DM10" evidence="7">
    <location>
        <begin position="240"/>
        <end position="354"/>
    </location>
</feature>
<dbReference type="InterPro" id="IPR040193">
    <property type="entry name" value="EFHC1/EFHC2/EFHB"/>
</dbReference>
<reference evidence="8" key="1">
    <citation type="submission" date="2021-01" db="UniProtKB">
        <authorList>
            <consortium name="EnsemblMetazoa"/>
        </authorList>
    </citation>
    <scope>IDENTIFICATION</scope>
</reference>
<dbReference type="GO" id="GO:0043014">
    <property type="term" value="F:alpha-tubulin binding"/>
    <property type="evidence" value="ECO:0007669"/>
    <property type="project" value="TreeGrafter"/>
</dbReference>
<evidence type="ECO:0000256" key="3">
    <source>
        <dbReference type="ARBA" id="ARBA00022737"/>
    </source>
</evidence>
<evidence type="ECO:0000256" key="2">
    <source>
        <dbReference type="ARBA" id="ARBA00022490"/>
    </source>
</evidence>
<dbReference type="PANTHER" id="PTHR12086">
    <property type="entry name" value="EF-HAND DOMAIN C-TERMINAL CONTAINING PROTEIN"/>
    <property type="match status" value="1"/>
</dbReference>
<dbReference type="SMART" id="SM00676">
    <property type="entry name" value="DM10"/>
    <property type="match status" value="3"/>
</dbReference>
<evidence type="ECO:0000313" key="9">
    <source>
        <dbReference type="Proteomes" id="UP000002358"/>
    </source>
</evidence>
<dbReference type="GO" id="GO:0005930">
    <property type="term" value="C:axoneme"/>
    <property type="evidence" value="ECO:0007669"/>
    <property type="project" value="UniProtKB-SubCell"/>
</dbReference>
<evidence type="ECO:0000259" key="7">
    <source>
        <dbReference type="PROSITE" id="PS51336"/>
    </source>
</evidence>
<dbReference type="AlphaFoldDB" id="A0A7M7LR58"/>
<dbReference type="InterPro" id="IPR006602">
    <property type="entry name" value="DM10_dom"/>
</dbReference>
<dbReference type="InParanoid" id="A0A7M7LR58"/>
<dbReference type="Gene3D" id="2.30.29.170">
    <property type="match status" value="3"/>
</dbReference>
<dbReference type="GO" id="GO:0060285">
    <property type="term" value="P:cilium-dependent cell motility"/>
    <property type="evidence" value="ECO:0007669"/>
    <property type="project" value="TreeGrafter"/>
</dbReference>
<evidence type="ECO:0000256" key="4">
    <source>
        <dbReference type="ARBA" id="ARBA00023212"/>
    </source>
</evidence>